<dbReference type="GO" id="GO:0016620">
    <property type="term" value="F:oxidoreductase activity, acting on the aldehyde or oxo group of donors, NAD or NADP as acceptor"/>
    <property type="evidence" value="ECO:0007669"/>
    <property type="project" value="InterPro"/>
</dbReference>
<dbReference type="Gene3D" id="3.40.605.10">
    <property type="entry name" value="Aldehyde Dehydrogenase, Chain A, domain 1"/>
    <property type="match status" value="1"/>
</dbReference>
<dbReference type="Proteomes" id="UP000594454">
    <property type="component" value="Chromosome 6"/>
</dbReference>
<evidence type="ECO:0000256" key="3">
    <source>
        <dbReference type="PROSITE-ProRule" id="PRU10007"/>
    </source>
</evidence>
<keyword evidence="2 4" id="KW-0560">Oxidoreductase</keyword>
<gene>
    <name evidence="6" type="ORF">HERILL_LOCUS14930</name>
</gene>
<name>A0A7R8V4M1_HERIL</name>
<feature type="domain" description="Aldehyde dehydrogenase" evidence="5">
    <location>
        <begin position="19"/>
        <end position="481"/>
    </location>
</feature>
<dbReference type="InterPro" id="IPR016163">
    <property type="entry name" value="Ald_DH_C"/>
</dbReference>
<dbReference type="OMA" id="VMGNMGQ"/>
<evidence type="ECO:0000313" key="7">
    <source>
        <dbReference type="Proteomes" id="UP000594454"/>
    </source>
</evidence>
<accession>A0A7R8V4M1</accession>
<dbReference type="OrthoDB" id="310895at2759"/>
<feature type="active site" evidence="3">
    <location>
        <position position="258"/>
    </location>
</feature>
<keyword evidence="7" id="KW-1185">Reference proteome</keyword>
<dbReference type="FunFam" id="3.40.605.10:FF:000050">
    <property type="entry name" value="Aldehyde dehydrogenase, mitochondrial"/>
    <property type="match status" value="1"/>
</dbReference>
<organism evidence="6 7">
    <name type="scientific">Hermetia illucens</name>
    <name type="common">Black soldier fly</name>
    <dbReference type="NCBI Taxonomy" id="343691"/>
    <lineage>
        <taxon>Eukaryota</taxon>
        <taxon>Metazoa</taxon>
        <taxon>Ecdysozoa</taxon>
        <taxon>Arthropoda</taxon>
        <taxon>Hexapoda</taxon>
        <taxon>Insecta</taxon>
        <taxon>Pterygota</taxon>
        <taxon>Neoptera</taxon>
        <taxon>Endopterygota</taxon>
        <taxon>Diptera</taxon>
        <taxon>Brachycera</taxon>
        <taxon>Stratiomyomorpha</taxon>
        <taxon>Stratiomyidae</taxon>
        <taxon>Hermetiinae</taxon>
        <taxon>Hermetia</taxon>
    </lineage>
</organism>
<reference evidence="6 7" key="1">
    <citation type="submission" date="2020-11" db="EMBL/GenBank/DDBJ databases">
        <authorList>
            <person name="Wallbank WR R."/>
            <person name="Pardo Diaz C."/>
            <person name="Kozak K."/>
            <person name="Martin S."/>
            <person name="Jiggins C."/>
            <person name="Moest M."/>
            <person name="Warren A I."/>
            <person name="Generalovic N T."/>
            <person name="Byers J.R.P. K."/>
            <person name="Montejo-Kovacevich G."/>
            <person name="Yen C E."/>
        </authorList>
    </citation>
    <scope>NUCLEOTIDE SEQUENCE [LARGE SCALE GENOMIC DNA]</scope>
</reference>
<dbReference type="InterPro" id="IPR016162">
    <property type="entry name" value="Ald_DH_N"/>
</dbReference>
<dbReference type="Pfam" id="PF00171">
    <property type="entry name" value="Aldedh"/>
    <property type="match status" value="1"/>
</dbReference>
<dbReference type="EMBL" id="LR899014">
    <property type="protein sequence ID" value="CAD7092578.1"/>
    <property type="molecule type" value="Genomic_DNA"/>
</dbReference>
<proteinExistence type="inferred from homology"/>
<comment type="similarity">
    <text evidence="1 4">Belongs to the aldehyde dehydrogenase family.</text>
</comment>
<evidence type="ECO:0000313" key="6">
    <source>
        <dbReference type="EMBL" id="CAD7092578.1"/>
    </source>
</evidence>
<dbReference type="PANTHER" id="PTHR11699">
    <property type="entry name" value="ALDEHYDE DEHYDROGENASE-RELATED"/>
    <property type="match status" value="1"/>
</dbReference>
<dbReference type="SUPFAM" id="SSF53720">
    <property type="entry name" value="ALDH-like"/>
    <property type="match status" value="1"/>
</dbReference>
<dbReference type="InterPro" id="IPR016161">
    <property type="entry name" value="Ald_DH/histidinol_DH"/>
</dbReference>
<evidence type="ECO:0000256" key="1">
    <source>
        <dbReference type="ARBA" id="ARBA00009986"/>
    </source>
</evidence>
<dbReference type="FunFam" id="3.40.309.10:FF:000001">
    <property type="entry name" value="Mitochondrial aldehyde dehydrogenase 2"/>
    <property type="match status" value="1"/>
</dbReference>
<sequence>MAKPDIEIKYKQIFINNEFVPAKSGKTFPVINPANKQIIAEVAEGDKADIDAAVAAAKKAFARNSEWRKMDPSGRSKLIYKLADLIERDQEILGILECLEVGKPIGSSKQEVIFAAYSLRHYGEWCDKYFGETFQAPGNMVSMTRKEPVGVVGQIIPWNGPLAMLAWKWGPALAAGCTIVLKPAESTPLGALHVASLVKEAGFPPGVINVVPGYGHTAGAAISSHMDVNKVAFTGSVGVGKKIMEAAAASNLKRVTLELGGKSPLIVCEDFDVNTAAVMCHNFICANSGQICVAPSRVFVHESIHDAFVAKLVAQAKARKVGDPFEPEVQQGPQVNEAMYKRVLGYIEAGKKEGAKLEVGGNPIGDKGYFIEPTVFTNVTDDMKIAKEEIFGPVQCVFKFKTMEEVIERANNTTYGLAAGILTKDINKAMNFANAIEAGSVWVNCYMAFNLSAPFGGYKQSGIGRENGRYGLENYLETKTITMNINPVN</sequence>
<dbReference type="PROSITE" id="PS00687">
    <property type="entry name" value="ALDEHYDE_DEHYDR_GLU"/>
    <property type="match status" value="1"/>
</dbReference>
<dbReference type="InterPro" id="IPR029510">
    <property type="entry name" value="Ald_DH_CS_GLU"/>
</dbReference>
<dbReference type="Gene3D" id="3.40.309.10">
    <property type="entry name" value="Aldehyde Dehydrogenase, Chain A, domain 2"/>
    <property type="match status" value="1"/>
</dbReference>
<evidence type="ECO:0000256" key="2">
    <source>
        <dbReference type="ARBA" id="ARBA00023002"/>
    </source>
</evidence>
<dbReference type="AlphaFoldDB" id="A0A7R8V4M1"/>
<protein>
    <recommendedName>
        <fullName evidence="5">Aldehyde dehydrogenase domain-containing protein</fullName>
    </recommendedName>
</protein>
<dbReference type="InParanoid" id="A0A7R8V4M1"/>
<dbReference type="FunFam" id="3.40.605.10:FF:000026">
    <property type="entry name" value="Aldehyde dehydrogenase, putative"/>
    <property type="match status" value="1"/>
</dbReference>
<evidence type="ECO:0000256" key="4">
    <source>
        <dbReference type="RuleBase" id="RU003345"/>
    </source>
</evidence>
<dbReference type="InterPro" id="IPR015590">
    <property type="entry name" value="Aldehyde_DH_dom"/>
</dbReference>
<evidence type="ECO:0000259" key="5">
    <source>
        <dbReference type="Pfam" id="PF00171"/>
    </source>
</evidence>